<dbReference type="OrthoDB" id="383712at2"/>
<evidence type="ECO:0000313" key="3">
    <source>
        <dbReference type="Proteomes" id="UP000245845"/>
    </source>
</evidence>
<dbReference type="RefSeq" id="WP_109732604.1">
    <property type="nucleotide sequence ID" value="NZ_BAAACK010000025.1"/>
</dbReference>
<dbReference type="Pfam" id="PF13416">
    <property type="entry name" value="SBP_bac_8"/>
    <property type="match status" value="1"/>
</dbReference>
<feature type="signal peptide" evidence="1">
    <location>
        <begin position="1"/>
        <end position="24"/>
    </location>
</feature>
<dbReference type="PANTHER" id="PTHR43649">
    <property type="entry name" value="ARABINOSE-BINDING PROTEIN-RELATED"/>
    <property type="match status" value="1"/>
</dbReference>
<organism evidence="2 3">
    <name type="scientific">Faecalicatena orotica</name>
    <dbReference type="NCBI Taxonomy" id="1544"/>
    <lineage>
        <taxon>Bacteria</taxon>
        <taxon>Bacillati</taxon>
        <taxon>Bacillota</taxon>
        <taxon>Clostridia</taxon>
        <taxon>Lachnospirales</taxon>
        <taxon>Lachnospiraceae</taxon>
        <taxon>Faecalicatena</taxon>
    </lineage>
</organism>
<dbReference type="Proteomes" id="UP000245845">
    <property type="component" value="Unassembled WGS sequence"/>
</dbReference>
<name>A0A2Y9BH66_9FIRM</name>
<gene>
    <name evidence="2" type="ORF">A8806_1129</name>
</gene>
<dbReference type="SUPFAM" id="SSF53850">
    <property type="entry name" value="Periplasmic binding protein-like II"/>
    <property type="match status" value="1"/>
</dbReference>
<dbReference type="PROSITE" id="PS51257">
    <property type="entry name" value="PROKAR_LIPOPROTEIN"/>
    <property type="match status" value="1"/>
</dbReference>
<evidence type="ECO:0000313" key="2">
    <source>
        <dbReference type="EMBL" id="PWJ23765.1"/>
    </source>
</evidence>
<dbReference type="PANTHER" id="PTHR43649:SF12">
    <property type="entry name" value="DIACETYLCHITOBIOSE BINDING PROTEIN DASA"/>
    <property type="match status" value="1"/>
</dbReference>
<accession>A0A2Y9BH66</accession>
<comment type="caution">
    <text evidence="2">The sequence shown here is derived from an EMBL/GenBank/DDBJ whole genome shotgun (WGS) entry which is preliminary data.</text>
</comment>
<feature type="chain" id="PRO_5043162173" evidence="1">
    <location>
        <begin position="25"/>
        <end position="440"/>
    </location>
</feature>
<proteinExistence type="predicted"/>
<dbReference type="AlphaFoldDB" id="A0A2Y9BH66"/>
<keyword evidence="3" id="KW-1185">Reference proteome</keyword>
<evidence type="ECO:0000256" key="1">
    <source>
        <dbReference type="SAM" id="SignalP"/>
    </source>
</evidence>
<protein>
    <submittedName>
        <fullName evidence="2">Carbohydrate ABC transporter substrate-binding protein (CUT1 family)</fullName>
    </submittedName>
</protein>
<dbReference type="EMBL" id="QGDL01000012">
    <property type="protein sequence ID" value="PWJ23765.1"/>
    <property type="molecule type" value="Genomic_DNA"/>
</dbReference>
<keyword evidence="1" id="KW-0732">Signal</keyword>
<dbReference type="Gene3D" id="3.40.190.10">
    <property type="entry name" value="Periplasmic binding protein-like II"/>
    <property type="match status" value="1"/>
</dbReference>
<reference evidence="2 3" key="1">
    <citation type="submission" date="2018-05" db="EMBL/GenBank/DDBJ databases">
        <title>The Hungate 1000. A catalogue of reference genomes from the rumen microbiome.</title>
        <authorList>
            <person name="Kelly W."/>
        </authorList>
    </citation>
    <scope>NUCLEOTIDE SEQUENCE [LARGE SCALE GENOMIC DNA]</scope>
    <source>
        <strain evidence="2 3">NLAE-zl-C242</strain>
    </source>
</reference>
<dbReference type="InterPro" id="IPR050490">
    <property type="entry name" value="Bact_solute-bd_prot1"/>
</dbReference>
<sequence length="440" mass="48221">MNKMSKWKRMAALGISTMMIVSTAACGSGSGGNSKSEKTDAKNQSKGTTISFWNSFTGSDGDMLVELVNRYNKENEDGITVEMDISSDFDSQLSTAFAAGTGPTMILSSSAYRFTYGDYMQDISDVFDKTDLDKDDFIQSYLDYCSEGDKLYFVPFQVVGYYMYWNKDLFEAAGLDPEAPPTTWEEWQTYAEKITDESKNVYGSGISYDYPYQIAHMMQRLGGLSVTDDNGSWKANFAGNKGYADFLTMYKTLTENGDNPLEADTDSMVSAGQIGMTVGGPWVTAGLDTAGVNYGIGLIPQGDAGDMNSVEVLGFSVTTTASDEEKEAAYKFIEWWNSENEEGSSPALEWSVANGFPAYTYSVQEKDEYKQSEKLSVMSSANPDAPTDFIVDSSFPGINDILNDVIPEMINSVAFGNMSVNDALEKAQTTADKIVGEYNK</sequence>
<dbReference type="InterPro" id="IPR006059">
    <property type="entry name" value="SBP"/>
</dbReference>